<dbReference type="PANTHER" id="PTHR11097">
    <property type="entry name" value="EXOSOME COMPLEX EXONUCLEASE RIBOSOMAL RNA PROCESSING PROTEIN"/>
    <property type="match status" value="1"/>
</dbReference>
<organism evidence="8 9">
    <name type="scientific">Cytospora chrysosperma</name>
    <name type="common">Cytospora canker fungus</name>
    <name type="synonym">Sphaeria chrysosperma</name>
    <dbReference type="NCBI Taxonomy" id="252740"/>
    <lineage>
        <taxon>Eukaryota</taxon>
        <taxon>Fungi</taxon>
        <taxon>Dikarya</taxon>
        <taxon>Ascomycota</taxon>
        <taxon>Pezizomycotina</taxon>
        <taxon>Sordariomycetes</taxon>
        <taxon>Sordariomycetidae</taxon>
        <taxon>Diaporthales</taxon>
        <taxon>Cytosporaceae</taxon>
        <taxon>Cytospora</taxon>
    </lineage>
</organism>
<feature type="region of interest" description="Disordered" evidence="7">
    <location>
        <begin position="77"/>
        <end position="121"/>
    </location>
</feature>
<dbReference type="GO" id="GO:0035925">
    <property type="term" value="F:mRNA 3'-UTR AU-rich region binding"/>
    <property type="evidence" value="ECO:0007669"/>
    <property type="project" value="TreeGrafter"/>
</dbReference>
<sequence length="390" mass="40847">MASTQHVLLSPAELAYLHGSLSLTPPLRPDGRAPAQFRPLSAETGILPGTNGSARICFADGTEAIVGVKAEIEKTGSRYGAGNTLPGAELIEAGGGGGGDDDDDDDGGGDDGGKRRRGGAVRGEPGWVEIAVEIPGTRDDDANTIYLAEMLAEALLADGEFVKRLWINRRFHWKLYLDILLISPPLSYPLPLLSLTTHLALLATRLPRLKSEGDEDPLFDDDWDSSTYLYPQEEGALGGRPPVTLLVMAVGNNIIFDPAKEELAVADCALAISVADAARPSGAGADEVEADGSERKQGLRLLSIRTIDPPSRLTPPGVPRSNDVATSAAGGQASQRPEAQIQETEAVDGVWKAPRGGTKMAVLGAIIAKALEKGGVADEVLDGLKAVELG</sequence>
<dbReference type="InterPro" id="IPR027408">
    <property type="entry name" value="PNPase/RNase_PH_dom_sf"/>
</dbReference>
<dbReference type="SUPFAM" id="SSF54211">
    <property type="entry name" value="Ribosomal protein S5 domain 2-like"/>
    <property type="match status" value="1"/>
</dbReference>
<evidence type="ECO:0000256" key="5">
    <source>
        <dbReference type="ARBA" id="ARBA00022835"/>
    </source>
</evidence>
<evidence type="ECO:0000313" key="9">
    <source>
        <dbReference type="Proteomes" id="UP000284375"/>
    </source>
</evidence>
<keyword evidence="9" id="KW-1185">Reference proteome</keyword>
<evidence type="ECO:0000256" key="4">
    <source>
        <dbReference type="ARBA" id="ARBA00022490"/>
    </source>
</evidence>
<dbReference type="GO" id="GO:0000177">
    <property type="term" value="C:cytoplasmic exosome (RNase complex)"/>
    <property type="evidence" value="ECO:0007669"/>
    <property type="project" value="TreeGrafter"/>
</dbReference>
<dbReference type="OrthoDB" id="272245at2759"/>
<keyword evidence="4" id="KW-0963">Cytoplasm</keyword>
<comment type="subcellular location">
    <subcellularLocation>
        <location evidence="1">Cytoplasm</location>
    </subcellularLocation>
    <subcellularLocation>
        <location evidence="2">Nucleus</location>
        <location evidence="2">Nucleolus</location>
    </subcellularLocation>
</comment>
<evidence type="ECO:0000256" key="2">
    <source>
        <dbReference type="ARBA" id="ARBA00004604"/>
    </source>
</evidence>
<feature type="compositionally biased region" description="Polar residues" evidence="7">
    <location>
        <begin position="332"/>
        <end position="343"/>
    </location>
</feature>
<accession>A0A423WLJ1</accession>
<evidence type="ECO:0000256" key="3">
    <source>
        <dbReference type="ARBA" id="ARBA00006678"/>
    </source>
</evidence>
<dbReference type="GO" id="GO:0034473">
    <property type="term" value="P:U1 snRNA 3'-end processing"/>
    <property type="evidence" value="ECO:0007669"/>
    <property type="project" value="TreeGrafter"/>
</dbReference>
<feature type="region of interest" description="Disordered" evidence="7">
    <location>
        <begin position="306"/>
        <end position="346"/>
    </location>
</feature>
<dbReference type="GO" id="GO:0000467">
    <property type="term" value="P:exonucleolytic trimming to generate mature 3'-end of 5.8S rRNA from tricistronic rRNA transcript (SSU-rRNA, 5.8S rRNA, LSU-rRNA)"/>
    <property type="evidence" value="ECO:0007669"/>
    <property type="project" value="TreeGrafter"/>
</dbReference>
<dbReference type="GO" id="GO:0016075">
    <property type="term" value="P:rRNA catabolic process"/>
    <property type="evidence" value="ECO:0007669"/>
    <property type="project" value="TreeGrafter"/>
</dbReference>
<dbReference type="GO" id="GO:0034476">
    <property type="term" value="P:U5 snRNA 3'-end processing"/>
    <property type="evidence" value="ECO:0007669"/>
    <property type="project" value="TreeGrafter"/>
</dbReference>
<dbReference type="GO" id="GO:0071038">
    <property type="term" value="P:TRAMP-dependent tRNA surveillance pathway"/>
    <property type="evidence" value="ECO:0007669"/>
    <property type="project" value="TreeGrafter"/>
</dbReference>
<dbReference type="GO" id="GO:0000176">
    <property type="term" value="C:nuclear exosome (RNase complex)"/>
    <property type="evidence" value="ECO:0007669"/>
    <property type="project" value="UniProtKB-ARBA"/>
</dbReference>
<gene>
    <name evidence="8" type="ORF">VSDG_01057</name>
</gene>
<dbReference type="InterPro" id="IPR050590">
    <property type="entry name" value="Exosome_comp_Rrp42_subfam"/>
</dbReference>
<evidence type="ECO:0000256" key="1">
    <source>
        <dbReference type="ARBA" id="ARBA00004496"/>
    </source>
</evidence>
<protein>
    <recommendedName>
        <fullName evidence="6">Ribosomal RNA-processing protein 42</fullName>
    </recommendedName>
</protein>
<evidence type="ECO:0000313" key="8">
    <source>
        <dbReference type="EMBL" id="ROW04189.1"/>
    </source>
</evidence>
<comment type="caution">
    <text evidence="8">The sequence shown here is derived from an EMBL/GenBank/DDBJ whole genome shotgun (WGS) entry which is preliminary data.</text>
</comment>
<evidence type="ECO:0000256" key="7">
    <source>
        <dbReference type="SAM" id="MobiDB-lite"/>
    </source>
</evidence>
<dbReference type="EMBL" id="LJZO01000002">
    <property type="protein sequence ID" value="ROW04189.1"/>
    <property type="molecule type" value="Genomic_DNA"/>
</dbReference>
<dbReference type="GO" id="GO:0005730">
    <property type="term" value="C:nucleolus"/>
    <property type="evidence" value="ECO:0007669"/>
    <property type="project" value="UniProtKB-SubCell"/>
</dbReference>
<reference evidence="8 9" key="1">
    <citation type="submission" date="2015-09" db="EMBL/GenBank/DDBJ databases">
        <title>Host preference determinants of Valsa canker pathogens revealed by comparative genomics.</title>
        <authorList>
            <person name="Yin Z."/>
            <person name="Huang L."/>
        </authorList>
    </citation>
    <scope>NUCLEOTIDE SEQUENCE [LARGE SCALE GENOMIC DNA]</scope>
    <source>
        <strain evidence="8 9">YSFL</strain>
    </source>
</reference>
<dbReference type="GO" id="GO:0034475">
    <property type="term" value="P:U4 snRNA 3'-end processing"/>
    <property type="evidence" value="ECO:0007669"/>
    <property type="project" value="TreeGrafter"/>
</dbReference>
<feature type="compositionally biased region" description="Acidic residues" evidence="7">
    <location>
        <begin position="99"/>
        <end position="109"/>
    </location>
</feature>
<proteinExistence type="inferred from homology"/>
<dbReference type="GO" id="GO:0071035">
    <property type="term" value="P:nuclear polyadenylation-dependent rRNA catabolic process"/>
    <property type="evidence" value="ECO:0007669"/>
    <property type="project" value="TreeGrafter"/>
</dbReference>
<dbReference type="AlphaFoldDB" id="A0A423WLJ1"/>
<dbReference type="PANTHER" id="PTHR11097:SF8">
    <property type="entry name" value="EXOSOME COMPLEX COMPONENT RRP42"/>
    <property type="match status" value="1"/>
</dbReference>
<dbReference type="Gene3D" id="3.30.230.70">
    <property type="entry name" value="GHMP Kinase, N-terminal domain"/>
    <property type="match status" value="1"/>
</dbReference>
<dbReference type="Proteomes" id="UP000284375">
    <property type="component" value="Unassembled WGS sequence"/>
</dbReference>
<dbReference type="InterPro" id="IPR020568">
    <property type="entry name" value="Ribosomal_Su5_D2-typ_SF"/>
</dbReference>
<dbReference type="GO" id="GO:0071028">
    <property type="term" value="P:nuclear mRNA surveillance"/>
    <property type="evidence" value="ECO:0007669"/>
    <property type="project" value="TreeGrafter"/>
</dbReference>
<comment type="similarity">
    <text evidence="3">Belongs to the RNase PH family.</text>
</comment>
<dbReference type="STRING" id="252740.A0A423WLJ1"/>
<name>A0A423WLJ1_CYTCH</name>
<keyword evidence="5" id="KW-0271">Exosome</keyword>
<evidence type="ECO:0000256" key="6">
    <source>
        <dbReference type="ARBA" id="ARBA00042523"/>
    </source>
</evidence>